<evidence type="ECO:0000256" key="3">
    <source>
        <dbReference type="ARBA" id="ARBA00023315"/>
    </source>
</evidence>
<dbReference type="InterPro" id="IPR016039">
    <property type="entry name" value="Thiolase-like"/>
</dbReference>
<geneLocation type="plasmid" evidence="8">
    <name>ppaby1</name>
</geneLocation>
<dbReference type="Pfam" id="PF02803">
    <property type="entry name" value="Thiolase_C"/>
    <property type="match status" value="1"/>
</dbReference>
<dbReference type="PIRSF" id="PIRSF000429">
    <property type="entry name" value="Ac-CoA_Ac_transf"/>
    <property type="match status" value="1"/>
</dbReference>
<evidence type="ECO:0000313" key="7">
    <source>
        <dbReference type="EMBL" id="APZ50697.1"/>
    </source>
</evidence>
<evidence type="ECO:0000259" key="6">
    <source>
        <dbReference type="Pfam" id="PF02803"/>
    </source>
</evidence>
<dbReference type="NCBIfam" id="TIGR01930">
    <property type="entry name" value="AcCoA-C-Actrans"/>
    <property type="match status" value="1"/>
</dbReference>
<keyword evidence="2 4" id="KW-0808">Transferase</keyword>
<evidence type="ECO:0000259" key="5">
    <source>
        <dbReference type="Pfam" id="PF00108"/>
    </source>
</evidence>
<keyword evidence="8" id="KW-1185">Reference proteome</keyword>
<dbReference type="EC" id="2.3.1.9" evidence="7"/>
<dbReference type="PANTHER" id="PTHR18919:SF107">
    <property type="entry name" value="ACETYL-COA ACETYLTRANSFERASE, CYTOSOLIC"/>
    <property type="match status" value="1"/>
</dbReference>
<dbReference type="PROSITE" id="PS00737">
    <property type="entry name" value="THIOLASE_2"/>
    <property type="match status" value="1"/>
</dbReference>
<proteinExistence type="inferred from homology"/>
<dbReference type="InterPro" id="IPR020613">
    <property type="entry name" value="Thiolase_CS"/>
</dbReference>
<dbReference type="InterPro" id="IPR020617">
    <property type="entry name" value="Thiolase_C"/>
</dbReference>
<reference evidence="7 8" key="1">
    <citation type="submission" date="2016-04" db="EMBL/GenBank/DDBJ databases">
        <title>Deep-sea bacteria in the southern Pacific.</title>
        <authorList>
            <person name="Tang K."/>
        </authorList>
    </citation>
    <scope>NUCLEOTIDE SEQUENCE [LARGE SCALE GENOMIC DNA]</scope>
    <source>
        <strain evidence="7 8">JLT2014</strain>
        <plasmid evidence="8">ppaby1</plasmid>
    </source>
</reference>
<dbReference type="OrthoDB" id="7838428at2"/>
<sequence>MRRSVIVAARRSAVVPRGGALADREIHELAAPVMRACLGDASLPAEAVDEVLLGNALGAGGNPARLSALAAGLPERVAGISLDRQCCSGLDALLLADALIVSGQADIVLAGGAESYSRRPIRLRPGEDGAAPVAYDRPPFTPWPDRDPDMAEAAAALAQSLGYDRARQDAWAVSSHQKACAARDRLAREIVGLPDRDAFSRRLSPTVCARARIISGSVTSANMAVAADAAAMALVVSEDVARRAGLAGLAILGGVSRGGDPGLPGLAPVVAIRDALAGLSLAPKQLAQAEIMEAFAAQALACVELAELDARIVNPRGGALARGHPIGASGAILSVRLFHDLCESGGRGLAAIAAAGGVGTALVTEWQHA</sequence>
<dbReference type="CDD" id="cd00751">
    <property type="entry name" value="thiolase"/>
    <property type="match status" value="1"/>
</dbReference>
<dbReference type="GO" id="GO:0003985">
    <property type="term" value="F:acetyl-CoA C-acetyltransferase activity"/>
    <property type="evidence" value="ECO:0007669"/>
    <property type="project" value="UniProtKB-EC"/>
</dbReference>
<dbReference type="PANTHER" id="PTHR18919">
    <property type="entry name" value="ACETYL-COA C-ACYLTRANSFERASE"/>
    <property type="match status" value="1"/>
</dbReference>
<keyword evidence="3 4" id="KW-0012">Acyltransferase</keyword>
<dbReference type="Pfam" id="PF00108">
    <property type="entry name" value="Thiolase_N"/>
    <property type="match status" value="1"/>
</dbReference>
<dbReference type="Gene3D" id="3.40.47.10">
    <property type="match status" value="2"/>
</dbReference>
<dbReference type="KEGG" id="paby:Ga0080574_TMP363"/>
<dbReference type="InterPro" id="IPR020616">
    <property type="entry name" value="Thiolase_N"/>
</dbReference>
<evidence type="ECO:0000256" key="1">
    <source>
        <dbReference type="ARBA" id="ARBA00010982"/>
    </source>
</evidence>
<feature type="domain" description="Thiolase N-terminal" evidence="5">
    <location>
        <begin position="5"/>
        <end position="239"/>
    </location>
</feature>
<dbReference type="SUPFAM" id="SSF53901">
    <property type="entry name" value="Thiolase-like"/>
    <property type="match status" value="2"/>
</dbReference>
<name>A0A1P8UMU6_9RHOB</name>
<accession>A0A1P8UMU6</accession>
<evidence type="ECO:0000313" key="8">
    <source>
        <dbReference type="Proteomes" id="UP000187059"/>
    </source>
</evidence>
<organism evidence="7 8">
    <name type="scientific">Salipiger abyssi</name>
    <dbReference type="NCBI Taxonomy" id="1250539"/>
    <lineage>
        <taxon>Bacteria</taxon>
        <taxon>Pseudomonadati</taxon>
        <taxon>Pseudomonadota</taxon>
        <taxon>Alphaproteobacteria</taxon>
        <taxon>Rhodobacterales</taxon>
        <taxon>Roseobacteraceae</taxon>
        <taxon>Salipiger</taxon>
    </lineage>
</organism>
<keyword evidence="7" id="KW-0614">Plasmid</keyword>
<dbReference type="EMBL" id="CP015091">
    <property type="protein sequence ID" value="APZ50697.1"/>
    <property type="molecule type" value="Genomic_DNA"/>
</dbReference>
<evidence type="ECO:0000256" key="4">
    <source>
        <dbReference type="RuleBase" id="RU003557"/>
    </source>
</evidence>
<dbReference type="InterPro" id="IPR002155">
    <property type="entry name" value="Thiolase"/>
</dbReference>
<comment type="similarity">
    <text evidence="1 4">Belongs to the thiolase-like superfamily. Thiolase family.</text>
</comment>
<dbReference type="RefSeq" id="WP_076694703.1">
    <property type="nucleotide sequence ID" value="NZ_CP015091.1"/>
</dbReference>
<dbReference type="AlphaFoldDB" id="A0A1P8UMU6"/>
<dbReference type="Proteomes" id="UP000187059">
    <property type="component" value="Plasmid pPABY1"/>
</dbReference>
<protein>
    <submittedName>
        <fullName evidence="7">Acetyl-CoA C-acetyltransferase</fullName>
        <ecNumber evidence="7">2.3.1.9</ecNumber>
    </submittedName>
</protein>
<gene>
    <name evidence="7" type="ORF">Ga0080574_TMP363</name>
</gene>
<evidence type="ECO:0000256" key="2">
    <source>
        <dbReference type="ARBA" id="ARBA00022679"/>
    </source>
</evidence>
<feature type="domain" description="Thiolase C-terminal" evidence="6">
    <location>
        <begin position="256"/>
        <end position="365"/>
    </location>
</feature>